<dbReference type="Pfam" id="PF13545">
    <property type="entry name" value="HTH_Crp_2"/>
    <property type="match status" value="1"/>
</dbReference>
<reference evidence="6 7" key="2">
    <citation type="journal article" date="2016" name="Genome Announc.">
        <title>Genome Sequence of a Gram-Positive Diazotroph, Paenibacillus durus Type Strain ATCC 35681.</title>
        <authorList>
            <person name="Halim M.A."/>
            <person name="Rahman A.Y."/>
            <person name="Sim K.S."/>
            <person name="Yam H.C."/>
            <person name="Rahim A.A."/>
            <person name="Ghazali A.H."/>
            <person name="Najimudin N."/>
        </authorList>
    </citation>
    <scope>NUCLEOTIDE SEQUENCE [LARGE SCALE GENOMIC DNA]</scope>
    <source>
        <strain evidence="6 7">ATCC 35681</strain>
    </source>
</reference>
<name>A0A0F7CGK9_PAEDU</name>
<dbReference type="Proteomes" id="UP000034189">
    <property type="component" value="Chromosome"/>
</dbReference>
<protein>
    <recommendedName>
        <fullName evidence="5">Cyclic nucleotide-binding domain-containing protein</fullName>
    </recommendedName>
</protein>
<evidence type="ECO:0000256" key="3">
    <source>
        <dbReference type="ARBA" id="ARBA00023159"/>
    </source>
</evidence>
<evidence type="ECO:0000259" key="5">
    <source>
        <dbReference type="PROSITE" id="PS50042"/>
    </source>
</evidence>
<dbReference type="RefSeq" id="WP_025699067.1">
    <property type="nucleotide sequence ID" value="NZ_ASQQ01000647.1"/>
</dbReference>
<dbReference type="SUPFAM" id="SSF46785">
    <property type="entry name" value="Winged helix' DNA-binding domain"/>
    <property type="match status" value="1"/>
</dbReference>
<evidence type="ECO:0000256" key="2">
    <source>
        <dbReference type="ARBA" id="ARBA00023125"/>
    </source>
</evidence>
<dbReference type="InterPro" id="IPR012318">
    <property type="entry name" value="HTH_CRP"/>
</dbReference>
<dbReference type="GO" id="GO:0003677">
    <property type="term" value="F:DNA binding"/>
    <property type="evidence" value="ECO:0007669"/>
    <property type="project" value="UniProtKB-KW"/>
</dbReference>
<dbReference type="PATRIC" id="fig|1333534.5.peg.537"/>
<proteinExistence type="predicted"/>
<dbReference type="InterPro" id="IPR036390">
    <property type="entry name" value="WH_DNA-bd_sf"/>
</dbReference>
<dbReference type="Gene3D" id="2.60.120.10">
    <property type="entry name" value="Jelly Rolls"/>
    <property type="match status" value="1"/>
</dbReference>
<gene>
    <name evidence="6" type="ORF">VK70_02535</name>
</gene>
<dbReference type="OrthoDB" id="581021at2"/>
<reference evidence="6 7" key="1">
    <citation type="submission" date="2015-03" db="EMBL/GenBank/DDBJ databases">
        <authorList>
            <person name="Abdul Halim M."/>
        </authorList>
    </citation>
    <scope>NUCLEOTIDE SEQUENCE [LARGE SCALE GENOMIC DNA]</scope>
    <source>
        <strain evidence="6 7">ATCC 35681</strain>
    </source>
</reference>
<dbReference type="HOGENOM" id="CLU_075053_11_0_9"/>
<dbReference type="EMBL" id="CP011114">
    <property type="protein sequence ID" value="AKG33601.1"/>
    <property type="molecule type" value="Genomic_DNA"/>
</dbReference>
<keyword evidence="2" id="KW-0238">DNA-binding</keyword>
<feature type="domain" description="Cyclic nucleotide-binding" evidence="5">
    <location>
        <begin position="27"/>
        <end position="120"/>
    </location>
</feature>
<dbReference type="InterPro" id="IPR018490">
    <property type="entry name" value="cNMP-bd_dom_sf"/>
</dbReference>
<evidence type="ECO:0000256" key="1">
    <source>
        <dbReference type="ARBA" id="ARBA00023015"/>
    </source>
</evidence>
<keyword evidence="3" id="KW-0010">Activator</keyword>
<dbReference type="AlphaFoldDB" id="A0A0F7CGK9"/>
<dbReference type="InterPro" id="IPR014710">
    <property type="entry name" value="RmlC-like_jellyroll"/>
</dbReference>
<dbReference type="SMR" id="A0A0F7CGK9"/>
<organism evidence="6 7">
    <name type="scientific">Paenibacillus durus ATCC 35681</name>
    <dbReference type="NCBI Taxonomy" id="1333534"/>
    <lineage>
        <taxon>Bacteria</taxon>
        <taxon>Bacillati</taxon>
        <taxon>Bacillota</taxon>
        <taxon>Bacilli</taxon>
        <taxon>Bacillales</taxon>
        <taxon>Paenibacillaceae</taxon>
        <taxon>Paenibacillus</taxon>
    </lineage>
</organism>
<dbReference type="CDD" id="cd00038">
    <property type="entry name" value="CAP_ED"/>
    <property type="match status" value="1"/>
</dbReference>
<evidence type="ECO:0000256" key="4">
    <source>
        <dbReference type="ARBA" id="ARBA00023163"/>
    </source>
</evidence>
<sequence>MRIETSKKLIQEYLQHFQIEDMFPQSVLTHLELHFYEAREYVTIVDESPEFFRICMDGKMKIIPSSEEGRVVLLDYLYPLSLIGDIELFCHCKNLHSVMAVTPTVTLSIPKQIFYKEMMRDQFLLFLCENLSKKLYVSSMNYSRAMLYSVKSRFCHYILQLSDEIEYNTISLKIGETAQYLGITERHLHRIIKEYEKKGIIKQIYQRVSILNRNLLEIESSYK</sequence>
<evidence type="ECO:0000313" key="6">
    <source>
        <dbReference type="EMBL" id="AKG33601.1"/>
    </source>
</evidence>
<dbReference type="GO" id="GO:0006355">
    <property type="term" value="P:regulation of DNA-templated transcription"/>
    <property type="evidence" value="ECO:0007669"/>
    <property type="project" value="InterPro"/>
</dbReference>
<dbReference type="InterPro" id="IPR000595">
    <property type="entry name" value="cNMP-bd_dom"/>
</dbReference>
<dbReference type="PROSITE" id="PS50042">
    <property type="entry name" value="CNMP_BINDING_3"/>
    <property type="match status" value="1"/>
</dbReference>
<evidence type="ECO:0000313" key="7">
    <source>
        <dbReference type="Proteomes" id="UP000034189"/>
    </source>
</evidence>
<keyword evidence="4" id="KW-0804">Transcription</keyword>
<keyword evidence="1" id="KW-0805">Transcription regulation</keyword>
<dbReference type="SUPFAM" id="SSF51206">
    <property type="entry name" value="cAMP-binding domain-like"/>
    <property type="match status" value="1"/>
</dbReference>
<accession>A0A0F7CGK9</accession>
<dbReference type="Pfam" id="PF00027">
    <property type="entry name" value="cNMP_binding"/>
    <property type="match status" value="1"/>
</dbReference>